<gene>
    <name evidence="1" type="ORF">KIW84_034060</name>
</gene>
<name>A0A9D5B4N9_PEA</name>
<accession>A0A9D5B4N9</accession>
<sequence length="150" mass="17630">MYEKCCWDITNNVQVRENFDSKCVVWLSDMLRRVRINLERKGTRPCWIGKDVFNQFIDHWNSDTFKQVSETIIKNRASEVGGCNYAADNINVAEITRRMKEYDRRLALNISEHLELPPSASGYLISPCLDFRTWYDVAREKRKNGRVYGA</sequence>
<dbReference type="Proteomes" id="UP001058974">
    <property type="component" value="Chromosome 3"/>
</dbReference>
<proteinExistence type="predicted"/>
<dbReference type="Gramene" id="Psat03G0406000-T1">
    <property type="protein sequence ID" value="KAI5429294.1"/>
    <property type="gene ID" value="KIW84_034060"/>
</dbReference>
<organism evidence="1 2">
    <name type="scientific">Pisum sativum</name>
    <name type="common">Garden pea</name>
    <name type="synonym">Lathyrus oleraceus</name>
    <dbReference type="NCBI Taxonomy" id="3888"/>
    <lineage>
        <taxon>Eukaryota</taxon>
        <taxon>Viridiplantae</taxon>
        <taxon>Streptophyta</taxon>
        <taxon>Embryophyta</taxon>
        <taxon>Tracheophyta</taxon>
        <taxon>Spermatophyta</taxon>
        <taxon>Magnoliopsida</taxon>
        <taxon>eudicotyledons</taxon>
        <taxon>Gunneridae</taxon>
        <taxon>Pentapetalae</taxon>
        <taxon>rosids</taxon>
        <taxon>fabids</taxon>
        <taxon>Fabales</taxon>
        <taxon>Fabaceae</taxon>
        <taxon>Papilionoideae</taxon>
        <taxon>50 kb inversion clade</taxon>
        <taxon>NPAAA clade</taxon>
        <taxon>Hologalegina</taxon>
        <taxon>IRL clade</taxon>
        <taxon>Fabeae</taxon>
        <taxon>Lathyrus</taxon>
    </lineage>
</organism>
<reference evidence="1 2" key="1">
    <citation type="journal article" date="2022" name="Nat. Genet.">
        <title>Improved pea reference genome and pan-genome highlight genomic features and evolutionary characteristics.</title>
        <authorList>
            <person name="Yang T."/>
            <person name="Liu R."/>
            <person name="Luo Y."/>
            <person name="Hu S."/>
            <person name="Wang D."/>
            <person name="Wang C."/>
            <person name="Pandey M.K."/>
            <person name="Ge S."/>
            <person name="Xu Q."/>
            <person name="Li N."/>
            <person name="Li G."/>
            <person name="Huang Y."/>
            <person name="Saxena R.K."/>
            <person name="Ji Y."/>
            <person name="Li M."/>
            <person name="Yan X."/>
            <person name="He Y."/>
            <person name="Liu Y."/>
            <person name="Wang X."/>
            <person name="Xiang C."/>
            <person name="Varshney R.K."/>
            <person name="Ding H."/>
            <person name="Gao S."/>
            <person name="Zong X."/>
        </authorList>
    </citation>
    <scope>NUCLEOTIDE SEQUENCE [LARGE SCALE GENOMIC DNA]</scope>
    <source>
        <strain evidence="1 2">cv. Zhongwan 6</strain>
    </source>
</reference>
<evidence type="ECO:0000313" key="2">
    <source>
        <dbReference type="Proteomes" id="UP001058974"/>
    </source>
</evidence>
<dbReference type="AlphaFoldDB" id="A0A9D5B4N9"/>
<protein>
    <submittedName>
        <fullName evidence="1">Uncharacterized protein</fullName>
    </submittedName>
</protein>
<comment type="caution">
    <text evidence="1">The sequence shown here is derived from an EMBL/GenBank/DDBJ whole genome shotgun (WGS) entry which is preliminary data.</text>
</comment>
<keyword evidence="2" id="KW-1185">Reference proteome</keyword>
<dbReference type="EMBL" id="JAMSHJ010000003">
    <property type="protein sequence ID" value="KAI5429294.1"/>
    <property type="molecule type" value="Genomic_DNA"/>
</dbReference>
<evidence type="ECO:0000313" key="1">
    <source>
        <dbReference type="EMBL" id="KAI5429294.1"/>
    </source>
</evidence>